<dbReference type="EMBL" id="ML977318">
    <property type="protein sequence ID" value="KAF2117631.1"/>
    <property type="molecule type" value="Genomic_DNA"/>
</dbReference>
<sequence>MFISHSTFRADMPSTVHFSHPLMLIYARARVKRTPNSSHPNQPDHNSETPSAFNTPSFCGRRENSRPEESARRFQAL</sequence>
<evidence type="ECO:0000313" key="2">
    <source>
        <dbReference type="EMBL" id="KAF2117631.1"/>
    </source>
</evidence>
<evidence type="ECO:0000313" key="3">
    <source>
        <dbReference type="Proteomes" id="UP000799770"/>
    </source>
</evidence>
<feature type="compositionally biased region" description="Polar residues" evidence="1">
    <location>
        <begin position="34"/>
        <end position="57"/>
    </location>
</feature>
<accession>A0A6A5ZGY5</accession>
<keyword evidence="3" id="KW-1185">Reference proteome</keyword>
<evidence type="ECO:0000256" key="1">
    <source>
        <dbReference type="SAM" id="MobiDB-lite"/>
    </source>
</evidence>
<reference evidence="2" key="1">
    <citation type="journal article" date="2020" name="Stud. Mycol.">
        <title>101 Dothideomycetes genomes: a test case for predicting lifestyles and emergence of pathogens.</title>
        <authorList>
            <person name="Haridas S."/>
            <person name="Albert R."/>
            <person name="Binder M."/>
            <person name="Bloem J."/>
            <person name="Labutti K."/>
            <person name="Salamov A."/>
            <person name="Andreopoulos B."/>
            <person name="Baker S."/>
            <person name="Barry K."/>
            <person name="Bills G."/>
            <person name="Bluhm B."/>
            <person name="Cannon C."/>
            <person name="Castanera R."/>
            <person name="Culley D."/>
            <person name="Daum C."/>
            <person name="Ezra D."/>
            <person name="Gonzalez J."/>
            <person name="Henrissat B."/>
            <person name="Kuo A."/>
            <person name="Liang C."/>
            <person name="Lipzen A."/>
            <person name="Lutzoni F."/>
            <person name="Magnuson J."/>
            <person name="Mondo S."/>
            <person name="Nolan M."/>
            <person name="Ohm R."/>
            <person name="Pangilinan J."/>
            <person name="Park H.-J."/>
            <person name="Ramirez L."/>
            <person name="Alfaro M."/>
            <person name="Sun H."/>
            <person name="Tritt A."/>
            <person name="Yoshinaga Y."/>
            <person name="Zwiers L.-H."/>
            <person name="Turgeon B."/>
            <person name="Goodwin S."/>
            <person name="Spatafora J."/>
            <person name="Crous P."/>
            <person name="Grigoriev I."/>
        </authorList>
    </citation>
    <scope>NUCLEOTIDE SEQUENCE</scope>
    <source>
        <strain evidence="2">CBS 627.86</strain>
    </source>
</reference>
<name>A0A6A5ZGY5_9PLEO</name>
<dbReference type="AlphaFoldDB" id="A0A6A5ZGY5"/>
<gene>
    <name evidence="2" type="ORF">BDV96DRAFT_570584</name>
</gene>
<proteinExistence type="predicted"/>
<organism evidence="2 3">
    <name type="scientific">Lophiotrema nucula</name>
    <dbReference type="NCBI Taxonomy" id="690887"/>
    <lineage>
        <taxon>Eukaryota</taxon>
        <taxon>Fungi</taxon>
        <taxon>Dikarya</taxon>
        <taxon>Ascomycota</taxon>
        <taxon>Pezizomycotina</taxon>
        <taxon>Dothideomycetes</taxon>
        <taxon>Pleosporomycetidae</taxon>
        <taxon>Pleosporales</taxon>
        <taxon>Lophiotremataceae</taxon>
        <taxon>Lophiotrema</taxon>
    </lineage>
</organism>
<dbReference type="Proteomes" id="UP000799770">
    <property type="component" value="Unassembled WGS sequence"/>
</dbReference>
<feature type="region of interest" description="Disordered" evidence="1">
    <location>
        <begin position="33"/>
        <end position="77"/>
    </location>
</feature>
<feature type="compositionally biased region" description="Basic and acidic residues" evidence="1">
    <location>
        <begin position="60"/>
        <end position="77"/>
    </location>
</feature>
<protein>
    <submittedName>
        <fullName evidence="2">Uncharacterized protein</fullName>
    </submittedName>
</protein>